<evidence type="ECO:0000313" key="4">
    <source>
        <dbReference type="EMBL" id="KAB1227441.1"/>
    </source>
</evidence>
<dbReference type="GO" id="GO:0016787">
    <property type="term" value="F:hydrolase activity"/>
    <property type="evidence" value="ECO:0007669"/>
    <property type="project" value="UniProtKB-KW"/>
</dbReference>
<evidence type="ECO:0000259" key="3">
    <source>
        <dbReference type="Pfam" id="PF00561"/>
    </source>
</evidence>
<dbReference type="PANTHER" id="PTHR43329">
    <property type="entry name" value="EPOXIDE HYDROLASE"/>
    <property type="match status" value="1"/>
</dbReference>
<dbReference type="Gene3D" id="3.40.50.1820">
    <property type="entry name" value="alpha/beta hydrolase"/>
    <property type="match status" value="1"/>
</dbReference>
<reference evidence="4 5" key="1">
    <citation type="journal article" date="2019" name="Plant Biotechnol. J.">
        <title>The red bayberry genome and genetic basis of sex determination.</title>
        <authorList>
            <person name="Jia H.M."/>
            <person name="Jia H.J."/>
            <person name="Cai Q.L."/>
            <person name="Wang Y."/>
            <person name="Zhao H.B."/>
            <person name="Yang W.F."/>
            <person name="Wang G.Y."/>
            <person name="Li Y.H."/>
            <person name="Zhan D.L."/>
            <person name="Shen Y.T."/>
            <person name="Niu Q.F."/>
            <person name="Chang L."/>
            <person name="Qiu J."/>
            <person name="Zhao L."/>
            <person name="Xie H.B."/>
            <person name="Fu W.Y."/>
            <person name="Jin J."/>
            <person name="Li X.W."/>
            <person name="Jiao Y."/>
            <person name="Zhou C.C."/>
            <person name="Tu T."/>
            <person name="Chai C.Y."/>
            <person name="Gao J.L."/>
            <person name="Fan L.J."/>
            <person name="van de Weg E."/>
            <person name="Wang J.Y."/>
            <person name="Gao Z.S."/>
        </authorList>
    </citation>
    <scope>NUCLEOTIDE SEQUENCE [LARGE SCALE GENOMIC DNA]</scope>
    <source>
        <tissue evidence="4">Leaves</tissue>
    </source>
</reference>
<feature type="domain" description="AB hydrolase-1" evidence="3">
    <location>
        <begin position="35"/>
        <end position="81"/>
    </location>
</feature>
<dbReference type="SUPFAM" id="SSF53474">
    <property type="entry name" value="alpha/beta-Hydrolases"/>
    <property type="match status" value="1"/>
</dbReference>
<keyword evidence="5" id="KW-1185">Reference proteome</keyword>
<keyword evidence="1 4" id="KW-0378">Hydrolase</keyword>
<proteinExistence type="inferred from homology"/>
<dbReference type="InterPro" id="IPR000639">
    <property type="entry name" value="Epox_hydrolase-like"/>
</dbReference>
<evidence type="ECO:0000313" key="5">
    <source>
        <dbReference type="Proteomes" id="UP000516437"/>
    </source>
</evidence>
<comment type="caution">
    <text evidence="4">The sequence shown here is derived from an EMBL/GenBank/DDBJ whole genome shotgun (WGS) entry which is preliminary data.</text>
</comment>
<gene>
    <name evidence="4" type="ORF">CJ030_MR1G023823</name>
</gene>
<evidence type="ECO:0000256" key="2">
    <source>
        <dbReference type="ARBA" id="ARBA00038334"/>
    </source>
</evidence>
<sequence length="95" mass="10579">MHQSDADDDHVCLSHVSLHRTTPPSSPPSSNGGPNVVLFLHGFPEIWYTWRYQMIALANAGFRAIAPDYRGYGLSDVPPELSTQLLGNPSYWSYC</sequence>
<dbReference type="InterPro" id="IPR000073">
    <property type="entry name" value="AB_hydrolase_1"/>
</dbReference>
<dbReference type="PRINTS" id="PR00412">
    <property type="entry name" value="EPOXHYDRLASE"/>
</dbReference>
<evidence type="ECO:0000256" key="1">
    <source>
        <dbReference type="ARBA" id="ARBA00022801"/>
    </source>
</evidence>
<dbReference type="Pfam" id="PF00561">
    <property type="entry name" value="Abhydrolase_1"/>
    <property type="match status" value="1"/>
</dbReference>
<dbReference type="OrthoDB" id="7130006at2759"/>
<protein>
    <submittedName>
        <fullName evidence="4">Bifunctional epoxide hydrolase 2</fullName>
    </submittedName>
</protein>
<dbReference type="EMBL" id="RXIC02000019">
    <property type="protein sequence ID" value="KAB1227441.1"/>
    <property type="molecule type" value="Genomic_DNA"/>
</dbReference>
<accession>A0A6A1WQ84</accession>
<dbReference type="AlphaFoldDB" id="A0A6A1WQ84"/>
<dbReference type="Proteomes" id="UP000516437">
    <property type="component" value="Chromosome 1"/>
</dbReference>
<comment type="similarity">
    <text evidence="2">Belongs to the AB hydrolase superfamily. Epoxide hydrolase family.</text>
</comment>
<organism evidence="4 5">
    <name type="scientific">Morella rubra</name>
    <name type="common">Chinese bayberry</name>
    <dbReference type="NCBI Taxonomy" id="262757"/>
    <lineage>
        <taxon>Eukaryota</taxon>
        <taxon>Viridiplantae</taxon>
        <taxon>Streptophyta</taxon>
        <taxon>Embryophyta</taxon>
        <taxon>Tracheophyta</taxon>
        <taxon>Spermatophyta</taxon>
        <taxon>Magnoliopsida</taxon>
        <taxon>eudicotyledons</taxon>
        <taxon>Gunneridae</taxon>
        <taxon>Pentapetalae</taxon>
        <taxon>rosids</taxon>
        <taxon>fabids</taxon>
        <taxon>Fagales</taxon>
        <taxon>Myricaceae</taxon>
        <taxon>Morella</taxon>
    </lineage>
</organism>
<name>A0A6A1WQ84_9ROSI</name>
<dbReference type="InterPro" id="IPR029058">
    <property type="entry name" value="AB_hydrolase_fold"/>
</dbReference>